<feature type="transmembrane region" description="Helical" evidence="2">
    <location>
        <begin position="202"/>
        <end position="225"/>
    </location>
</feature>
<organism evidence="3 4">
    <name type="scientific">Neocallimastix californiae</name>
    <dbReference type="NCBI Taxonomy" id="1754190"/>
    <lineage>
        <taxon>Eukaryota</taxon>
        <taxon>Fungi</taxon>
        <taxon>Fungi incertae sedis</taxon>
        <taxon>Chytridiomycota</taxon>
        <taxon>Chytridiomycota incertae sedis</taxon>
        <taxon>Neocallimastigomycetes</taxon>
        <taxon>Neocallimastigales</taxon>
        <taxon>Neocallimastigaceae</taxon>
        <taxon>Neocallimastix</taxon>
    </lineage>
</organism>
<keyword evidence="2" id="KW-0812">Transmembrane</keyword>
<evidence type="ECO:0000256" key="1">
    <source>
        <dbReference type="SAM" id="MobiDB-lite"/>
    </source>
</evidence>
<feature type="transmembrane region" description="Helical" evidence="2">
    <location>
        <begin position="6"/>
        <end position="27"/>
    </location>
</feature>
<protein>
    <submittedName>
        <fullName evidence="3">Uncharacterized protein</fullName>
    </submittedName>
</protein>
<feature type="transmembrane region" description="Helical" evidence="2">
    <location>
        <begin position="310"/>
        <end position="332"/>
    </location>
</feature>
<keyword evidence="2" id="KW-0472">Membrane</keyword>
<dbReference type="STRING" id="1754190.A0A1Y2AZ43"/>
<keyword evidence="4" id="KW-1185">Reference proteome</keyword>
<comment type="caution">
    <text evidence="3">The sequence shown here is derived from an EMBL/GenBank/DDBJ whole genome shotgun (WGS) entry which is preliminary data.</text>
</comment>
<dbReference type="AlphaFoldDB" id="A0A1Y2AZ43"/>
<evidence type="ECO:0000256" key="2">
    <source>
        <dbReference type="SAM" id="Phobius"/>
    </source>
</evidence>
<feature type="transmembrane region" description="Helical" evidence="2">
    <location>
        <begin position="176"/>
        <end position="196"/>
    </location>
</feature>
<feature type="transmembrane region" description="Helical" evidence="2">
    <location>
        <begin position="106"/>
        <end position="123"/>
    </location>
</feature>
<feature type="region of interest" description="Disordered" evidence="1">
    <location>
        <begin position="455"/>
        <end position="475"/>
    </location>
</feature>
<accession>A0A1Y2AZ43</accession>
<gene>
    <name evidence="3" type="ORF">LY90DRAFT_513330</name>
</gene>
<feature type="compositionally biased region" description="Low complexity" evidence="1">
    <location>
        <begin position="455"/>
        <end position="468"/>
    </location>
</feature>
<name>A0A1Y2AZ43_9FUNG</name>
<keyword evidence="2" id="KW-1133">Transmembrane helix</keyword>
<dbReference type="OrthoDB" id="10589566at2759"/>
<reference evidence="3 4" key="1">
    <citation type="submission" date="2016-08" db="EMBL/GenBank/DDBJ databases">
        <title>A Parts List for Fungal Cellulosomes Revealed by Comparative Genomics.</title>
        <authorList>
            <consortium name="DOE Joint Genome Institute"/>
            <person name="Haitjema C.H."/>
            <person name="Gilmore S.P."/>
            <person name="Henske J.K."/>
            <person name="Solomon K.V."/>
            <person name="De Groot R."/>
            <person name="Kuo A."/>
            <person name="Mondo S.J."/>
            <person name="Salamov A.A."/>
            <person name="Labutti K."/>
            <person name="Zhao Z."/>
            <person name="Chiniquy J."/>
            <person name="Barry K."/>
            <person name="Brewer H.M."/>
            <person name="Purvine S.O."/>
            <person name="Wright A.T."/>
            <person name="Boxma B."/>
            <person name="Van Alen T."/>
            <person name="Hackstein J.H."/>
            <person name="Baker S.E."/>
            <person name="Grigoriev I.V."/>
            <person name="O'Malley M.A."/>
        </authorList>
    </citation>
    <scope>NUCLEOTIDE SEQUENCE [LARGE SCALE GENOMIC DNA]</scope>
    <source>
        <strain evidence="3 4">G1</strain>
    </source>
</reference>
<sequence length="731" mass="86925">MGALFWKLLYLLSIPISVFLFILVTMSSQINNKFLKKSYIYQIDYSGILIFYSFAFCIYLLNEAIFDKTWKYYLTQFSFPAMCIVFFIITELVYKKNVVLPIESNVFYFFSFCLGYNFLMDTNKLSLLIRKYNINKLIHEFSVIHYEILITVICLFSTFLIGICKAFKYICSFSPIICISLGVFIIFLNSFIFEFFNIATPTIMIITFVLLNTVAICFIITNLYIIMKEIYKNKEPIKILKNLLKYYFSGKILNLTIYNILYKQFYKEYIINYFGIFYEELELYNFKIALNYFHDIIRDVYYDTTRKCNIYLSISGLISLIIVYVAFVFYHLSFNSKLFNSFFKKLNQLNQNISEGLIKYYDSFSDNNNNHYNNNNNITDYIYRFHKNKPYNMEFYNDINYIFSSNNNNKIYKNLESGSIFNVRYPKNFIKVRNDTLYKPVLKKDNINFYNPENINTNNTNNNRNSSNGFIVDNNTNSERRSIHSFIDLRKNSSSLGLYSPIHSSINFDNKIKSPMEAHFKPFVNDIYNRLSLISSNSLPYMSDNSKRSSHLTNSYQELSNIDDNEYNETFNETDFIDDQKSTSNKLNYNNLMIDNENSANHNYFINKKNNYLNNKNNQIKISNTNPFYKMEIKKNNSLMNYSGNNVDHKISDINMQFNKSKSKKNSSDKFKNDPLFFDVSKLNKDYKEYNWKEYYLNSTQKSSSLRLPKDRSLYEKKLINNYKNFENLIC</sequence>
<dbReference type="Proteomes" id="UP000193920">
    <property type="component" value="Unassembled WGS sequence"/>
</dbReference>
<feature type="transmembrane region" description="Helical" evidence="2">
    <location>
        <begin position="143"/>
        <end position="164"/>
    </location>
</feature>
<dbReference type="EMBL" id="MCOG01000190">
    <property type="protein sequence ID" value="ORY27849.1"/>
    <property type="molecule type" value="Genomic_DNA"/>
</dbReference>
<feature type="transmembrane region" description="Helical" evidence="2">
    <location>
        <begin position="73"/>
        <end position="94"/>
    </location>
</feature>
<feature type="transmembrane region" description="Helical" evidence="2">
    <location>
        <begin position="39"/>
        <end position="61"/>
    </location>
</feature>
<evidence type="ECO:0000313" key="4">
    <source>
        <dbReference type="Proteomes" id="UP000193920"/>
    </source>
</evidence>
<evidence type="ECO:0000313" key="3">
    <source>
        <dbReference type="EMBL" id="ORY27849.1"/>
    </source>
</evidence>
<proteinExistence type="predicted"/>